<dbReference type="PANTHER" id="PTHR13011:SF0">
    <property type="entry name" value="GENERAL TRANSCRIPTION FACTOR IIF SUBUNIT 1"/>
    <property type="match status" value="1"/>
</dbReference>
<evidence type="ECO:0000256" key="1">
    <source>
        <dbReference type="ARBA" id="ARBA00004123"/>
    </source>
</evidence>
<feature type="region of interest" description="Disordered" evidence="7">
    <location>
        <begin position="387"/>
        <end position="607"/>
    </location>
</feature>
<dbReference type="Proteomes" id="UP000016933">
    <property type="component" value="Unassembled WGS sequence"/>
</dbReference>
<dbReference type="STRING" id="675120.N1PFK6"/>
<keyword evidence="3" id="KW-0805">Transcription regulation</keyword>
<dbReference type="GO" id="GO:0032968">
    <property type="term" value="P:positive regulation of transcription elongation by RNA polymerase II"/>
    <property type="evidence" value="ECO:0007669"/>
    <property type="project" value="InterPro"/>
</dbReference>
<feature type="compositionally biased region" description="Basic and acidic residues" evidence="7">
    <location>
        <begin position="159"/>
        <end position="182"/>
    </location>
</feature>
<evidence type="ECO:0000256" key="5">
    <source>
        <dbReference type="ARBA" id="ARBA00023163"/>
    </source>
</evidence>
<evidence type="ECO:0000313" key="9">
    <source>
        <dbReference type="Proteomes" id="UP000016933"/>
    </source>
</evidence>
<gene>
    <name evidence="8" type="ORF">DOTSEDRAFT_73722</name>
</gene>
<comment type="subcellular location">
    <subcellularLocation>
        <location evidence="1">Nucleus</location>
    </subcellularLocation>
</comment>
<feature type="compositionally biased region" description="Basic and acidic residues" evidence="7">
    <location>
        <begin position="407"/>
        <end position="420"/>
    </location>
</feature>
<accession>N1PFK6</accession>
<evidence type="ECO:0000256" key="6">
    <source>
        <dbReference type="ARBA" id="ARBA00023242"/>
    </source>
</evidence>
<dbReference type="GO" id="GO:0003677">
    <property type="term" value="F:DNA binding"/>
    <property type="evidence" value="ECO:0007669"/>
    <property type="project" value="UniProtKB-KW"/>
</dbReference>
<feature type="compositionally biased region" description="Pro residues" evidence="7">
    <location>
        <begin position="45"/>
        <end position="58"/>
    </location>
</feature>
<dbReference type="OMA" id="IPIMTTK"/>
<dbReference type="SUPFAM" id="SSF50916">
    <property type="entry name" value="Rap30/74 interaction domains"/>
    <property type="match status" value="1"/>
</dbReference>
<organism evidence="8 9">
    <name type="scientific">Dothistroma septosporum (strain NZE10 / CBS 128990)</name>
    <name type="common">Red band needle blight fungus</name>
    <name type="synonym">Mycosphaerella pini</name>
    <dbReference type="NCBI Taxonomy" id="675120"/>
    <lineage>
        <taxon>Eukaryota</taxon>
        <taxon>Fungi</taxon>
        <taxon>Dikarya</taxon>
        <taxon>Ascomycota</taxon>
        <taxon>Pezizomycotina</taxon>
        <taxon>Dothideomycetes</taxon>
        <taxon>Dothideomycetidae</taxon>
        <taxon>Mycosphaerellales</taxon>
        <taxon>Mycosphaerellaceae</taxon>
        <taxon>Dothistroma</taxon>
    </lineage>
</organism>
<keyword evidence="9" id="KW-1185">Reference proteome</keyword>
<dbReference type="GO" id="GO:0016251">
    <property type="term" value="F:RNA polymerase II general transcription initiation factor activity"/>
    <property type="evidence" value="ECO:0007669"/>
    <property type="project" value="TreeGrafter"/>
</dbReference>
<feature type="compositionally biased region" description="Low complexity" evidence="7">
    <location>
        <begin position="1"/>
        <end position="14"/>
    </location>
</feature>
<evidence type="ECO:0000256" key="3">
    <source>
        <dbReference type="ARBA" id="ARBA00023015"/>
    </source>
</evidence>
<dbReference type="GO" id="GO:0005674">
    <property type="term" value="C:transcription factor TFIIF complex"/>
    <property type="evidence" value="ECO:0007669"/>
    <property type="project" value="TreeGrafter"/>
</dbReference>
<feature type="compositionally biased region" description="Basic and acidic residues" evidence="7">
    <location>
        <begin position="202"/>
        <end position="221"/>
    </location>
</feature>
<reference evidence="9" key="1">
    <citation type="journal article" date="2012" name="PLoS Genet.">
        <title>The genomes of the fungal plant pathogens Cladosporium fulvum and Dothistroma septosporum reveal adaptation to different hosts and lifestyles but also signatures of common ancestry.</title>
        <authorList>
            <person name="de Wit P.J.G.M."/>
            <person name="van der Burgt A."/>
            <person name="Oekmen B."/>
            <person name="Stergiopoulos I."/>
            <person name="Abd-Elsalam K.A."/>
            <person name="Aerts A.L."/>
            <person name="Bahkali A.H."/>
            <person name="Beenen H.G."/>
            <person name="Chettri P."/>
            <person name="Cox M.P."/>
            <person name="Datema E."/>
            <person name="de Vries R.P."/>
            <person name="Dhillon B."/>
            <person name="Ganley A.R."/>
            <person name="Griffiths S.A."/>
            <person name="Guo Y."/>
            <person name="Hamelin R.C."/>
            <person name="Henrissat B."/>
            <person name="Kabir M.S."/>
            <person name="Jashni M.K."/>
            <person name="Kema G."/>
            <person name="Klaubauf S."/>
            <person name="Lapidus A."/>
            <person name="Levasseur A."/>
            <person name="Lindquist E."/>
            <person name="Mehrabi R."/>
            <person name="Ohm R.A."/>
            <person name="Owen T.J."/>
            <person name="Salamov A."/>
            <person name="Schwelm A."/>
            <person name="Schijlen E."/>
            <person name="Sun H."/>
            <person name="van den Burg H.A."/>
            <person name="van Ham R.C.H.J."/>
            <person name="Zhang S."/>
            <person name="Goodwin S.B."/>
            <person name="Grigoriev I.V."/>
            <person name="Collemare J."/>
            <person name="Bradshaw R.E."/>
        </authorList>
    </citation>
    <scope>NUCLEOTIDE SEQUENCE [LARGE SCALE GENOMIC DNA]</scope>
    <source>
        <strain evidence="9">NZE10 / CBS 128990</strain>
    </source>
</reference>
<keyword evidence="6" id="KW-0539">Nucleus</keyword>
<dbReference type="HOGENOM" id="CLU_025955_0_0_1"/>
<name>N1PFK6_DOTSN</name>
<protein>
    <submittedName>
        <fullName evidence="8">Uncharacterized protein</fullName>
    </submittedName>
</protein>
<reference evidence="8 9" key="2">
    <citation type="journal article" date="2012" name="PLoS Pathog.">
        <title>Diverse lifestyles and strategies of plant pathogenesis encoded in the genomes of eighteen Dothideomycetes fungi.</title>
        <authorList>
            <person name="Ohm R.A."/>
            <person name="Feau N."/>
            <person name="Henrissat B."/>
            <person name="Schoch C.L."/>
            <person name="Horwitz B.A."/>
            <person name="Barry K.W."/>
            <person name="Condon B.J."/>
            <person name="Copeland A.C."/>
            <person name="Dhillon B."/>
            <person name="Glaser F."/>
            <person name="Hesse C.N."/>
            <person name="Kosti I."/>
            <person name="LaButti K."/>
            <person name="Lindquist E.A."/>
            <person name="Lucas S."/>
            <person name="Salamov A.A."/>
            <person name="Bradshaw R.E."/>
            <person name="Ciuffetti L."/>
            <person name="Hamelin R.C."/>
            <person name="Kema G.H.J."/>
            <person name="Lawrence C."/>
            <person name="Scott J.A."/>
            <person name="Spatafora J.W."/>
            <person name="Turgeon B.G."/>
            <person name="de Wit P.J.G.M."/>
            <person name="Zhong S."/>
            <person name="Goodwin S.B."/>
            <person name="Grigoriev I.V."/>
        </authorList>
    </citation>
    <scope>NUCLEOTIDE SEQUENCE [LARGE SCALE GENOMIC DNA]</scope>
    <source>
        <strain evidence="9">NZE10 / CBS 128990</strain>
    </source>
</reference>
<comment type="similarity">
    <text evidence="2">Belongs to the TFIIF alpha subunit family.</text>
</comment>
<feature type="compositionally biased region" description="Acidic residues" evidence="7">
    <location>
        <begin position="439"/>
        <end position="463"/>
    </location>
</feature>
<feature type="compositionally biased region" description="Low complexity" evidence="7">
    <location>
        <begin position="575"/>
        <end position="605"/>
    </location>
</feature>
<evidence type="ECO:0000256" key="2">
    <source>
        <dbReference type="ARBA" id="ARBA00005249"/>
    </source>
</evidence>
<dbReference type="InterPro" id="IPR011039">
    <property type="entry name" value="TFIIF_interaction"/>
</dbReference>
<dbReference type="GO" id="GO:0006367">
    <property type="term" value="P:transcription initiation at RNA polymerase II promoter"/>
    <property type="evidence" value="ECO:0007669"/>
    <property type="project" value="InterPro"/>
</dbReference>
<feature type="region of interest" description="Disordered" evidence="7">
    <location>
        <begin position="1"/>
        <end position="86"/>
    </location>
</feature>
<evidence type="ECO:0000313" key="8">
    <source>
        <dbReference type="EMBL" id="EME41393.1"/>
    </source>
</evidence>
<feature type="region of interest" description="Disordered" evidence="7">
    <location>
        <begin position="321"/>
        <end position="345"/>
    </location>
</feature>
<keyword evidence="5" id="KW-0804">Transcription</keyword>
<feature type="compositionally biased region" description="Basic and acidic residues" evidence="7">
    <location>
        <begin position="464"/>
        <end position="477"/>
    </location>
</feature>
<sequence length="662" mass="73067">MGASPAQQPSGPSSVTPTAGGLPAPIVRRKPVVNIFNSKRKPPVRKAPPPTQQKPNPPVRALDGAPAQSLAIGATDAAPPAGEAGTYDEYPIYITKDPVTTTGQRFHVAKLQARFDETTKETVQVNPFDEKDFVRPLRLHRRFARDKMEALEQSDAAGADDKERELMSARRAERQAEREENQKLIAPSGSDPVKAGKKKPSKKVEEGRDNSDPVRQKRQQLRYEEARPWHLEDFESKNIWVGSYEQALSEGSLMFKVEPSGFRVVPIEKWYKFTQTNKVNAMDPEEAEKHMNKKFNVGRWAMKTQPGGTGMKQEYQIMQRRPVTRPTRDDEDDGPIWGDDTGDFQADRDMLDMEFNDEFQDDDEGALFQDFDGEDGKEIEARLRLEMREAGLGGTGVKDEEIDTYEEERKKQEVEQAEAKKQKRARRLLRKNEHQGQYETDESDLDPYADSDDSEDSEEEREREEEQKKEEAKRWANGDKSGASSRGTNTPSGRPEKRTKRPGSADASEASGNESSRKRVKGANGAAIPATHGSARSLSPDAAKSTLGAGSGSDTDTSRKGRTKLKLKNSPPGSPSTGTPAGSRAGSPTPGGKPKAKKPVASSKPFPTLEEIRAAIPADGIEVKQILDIFRPRLGAKGKEFIALVKQAGVTDKITGKIVPKA</sequence>
<feature type="compositionally biased region" description="Polar residues" evidence="7">
    <location>
        <begin position="482"/>
        <end position="492"/>
    </location>
</feature>
<dbReference type="OrthoDB" id="76676at2759"/>
<dbReference type="PANTHER" id="PTHR13011">
    <property type="entry name" value="TFIIF-ALPHA"/>
    <property type="match status" value="1"/>
</dbReference>
<evidence type="ECO:0000256" key="7">
    <source>
        <dbReference type="SAM" id="MobiDB-lite"/>
    </source>
</evidence>
<dbReference type="eggNOG" id="KOG2393">
    <property type="taxonomic scope" value="Eukaryota"/>
</dbReference>
<keyword evidence="4" id="KW-0238">DNA-binding</keyword>
<dbReference type="InterPro" id="IPR008851">
    <property type="entry name" value="TFIIF-alpha"/>
</dbReference>
<dbReference type="GO" id="GO:0001096">
    <property type="term" value="F:TFIIF-class transcription factor complex binding"/>
    <property type="evidence" value="ECO:0007669"/>
    <property type="project" value="TreeGrafter"/>
</dbReference>
<dbReference type="EMBL" id="KB446542">
    <property type="protein sequence ID" value="EME41393.1"/>
    <property type="molecule type" value="Genomic_DNA"/>
</dbReference>
<dbReference type="AlphaFoldDB" id="N1PFK6"/>
<proteinExistence type="inferred from homology"/>
<feature type="region of interest" description="Disordered" evidence="7">
    <location>
        <begin position="149"/>
        <end position="221"/>
    </location>
</feature>
<evidence type="ECO:0000256" key="4">
    <source>
        <dbReference type="ARBA" id="ARBA00023125"/>
    </source>
</evidence>